<dbReference type="EMBL" id="CP096115">
    <property type="protein sequence ID" value="UUX92456.1"/>
    <property type="molecule type" value="Genomic_DNA"/>
</dbReference>
<dbReference type="InterPro" id="IPR024747">
    <property type="entry name" value="Pyridox_Oxase-rel"/>
</dbReference>
<dbReference type="Proteomes" id="UP001060368">
    <property type="component" value="Chromosome"/>
</dbReference>
<proteinExistence type="predicted"/>
<keyword evidence="2" id="KW-1185">Reference proteome</keyword>
<dbReference type="Gene3D" id="2.30.110.10">
    <property type="entry name" value="Electron Transport, Fmn-binding Protein, Chain A"/>
    <property type="match status" value="1"/>
</dbReference>
<sequence>MDIVKIPKMEKEEYDRLISDGYICRIAFQGEKYPYLAPFLYVFDGKFLYFLSTKYGRKNDLYKQNPHVSVEVERYTKDLSCYTFMTMQGYIIQEEDSITKKEVRNMFVDMIRKNSLSQNILAALGHDPSDEIESIAAEERSNIWKLTGVTDIVALKNI</sequence>
<gene>
    <name evidence="1" type="ORF">L6E24_14130</name>
</gene>
<reference evidence="1" key="1">
    <citation type="submission" date="2022-04" db="EMBL/GenBank/DDBJ databases">
        <title>Complete genome of Methanoplanus endosymbiosus DSM 3599.</title>
        <authorList>
            <person name="Chen S.-C."/>
            <person name="You Y.-T."/>
            <person name="Zhou Y.-Z."/>
            <person name="Lai M.-C."/>
        </authorList>
    </citation>
    <scope>NUCLEOTIDE SEQUENCE</scope>
    <source>
        <strain evidence="1">DSM 3599</strain>
    </source>
</reference>
<dbReference type="AlphaFoldDB" id="A0A9E7PP44"/>
<dbReference type="KEGG" id="mend:L6E24_14130"/>
<dbReference type="SUPFAM" id="SSF50475">
    <property type="entry name" value="FMN-binding split barrel"/>
    <property type="match status" value="1"/>
</dbReference>
<dbReference type="InterPro" id="IPR012349">
    <property type="entry name" value="Split_barrel_FMN-bd"/>
</dbReference>
<organism evidence="1 2">
    <name type="scientific">Methanoplanus endosymbiosus</name>
    <dbReference type="NCBI Taxonomy" id="33865"/>
    <lineage>
        <taxon>Archaea</taxon>
        <taxon>Methanobacteriati</taxon>
        <taxon>Methanobacteriota</taxon>
        <taxon>Stenosarchaea group</taxon>
        <taxon>Methanomicrobia</taxon>
        <taxon>Methanomicrobiales</taxon>
        <taxon>Methanomicrobiaceae</taxon>
        <taxon>Methanoplanus</taxon>
    </lineage>
</organism>
<name>A0A9E7PP44_9EURY</name>
<dbReference type="Pfam" id="PF12900">
    <property type="entry name" value="Pyridox_ox_2"/>
    <property type="match status" value="1"/>
</dbReference>
<evidence type="ECO:0000313" key="2">
    <source>
        <dbReference type="Proteomes" id="UP001060368"/>
    </source>
</evidence>
<dbReference type="RefSeq" id="WP_257742604.1">
    <property type="nucleotide sequence ID" value="NZ_CP096115.1"/>
</dbReference>
<protein>
    <submittedName>
        <fullName evidence="1">Pyridoxamine 5'-phosphate oxidase family protein</fullName>
    </submittedName>
</protein>
<evidence type="ECO:0000313" key="1">
    <source>
        <dbReference type="EMBL" id="UUX92456.1"/>
    </source>
</evidence>
<dbReference type="GeneID" id="74308865"/>
<accession>A0A9E7PP44</accession>